<evidence type="ECO:0000256" key="8">
    <source>
        <dbReference type="ARBA" id="ARBA00041995"/>
    </source>
</evidence>
<feature type="binding site" evidence="11">
    <location>
        <position position="121"/>
    </location>
    <ligand>
        <name>S-adenosyl-L-methionine</name>
        <dbReference type="ChEBI" id="CHEBI:59789"/>
    </ligand>
</feature>
<evidence type="ECO:0000256" key="2">
    <source>
        <dbReference type="ARBA" id="ARBA00022603"/>
    </source>
</evidence>
<dbReference type="Gene3D" id="3.40.50.150">
    <property type="entry name" value="Vaccinia Virus protein VP39"/>
    <property type="match status" value="1"/>
</dbReference>
<comment type="similarity">
    <text evidence="11">Belongs to the class I-like SAM-binding methyltransferase superfamily. RNA methyltransferase RlmE family.</text>
</comment>
<protein>
    <recommendedName>
        <fullName evidence="7 11">Ribosomal RNA large subunit methyltransferase E</fullName>
        <ecNumber evidence="6 11">2.1.1.166</ecNumber>
    </recommendedName>
    <alternativeName>
        <fullName evidence="9 11">23S rRNA Um2552 methyltransferase</fullName>
    </alternativeName>
    <alternativeName>
        <fullName evidence="8 11">rRNA (uridine-2'-O-)-methyltransferase</fullName>
    </alternativeName>
</protein>
<evidence type="ECO:0000256" key="3">
    <source>
        <dbReference type="ARBA" id="ARBA00022679"/>
    </source>
</evidence>
<keyword evidence="2 11" id="KW-0489">Methyltransferase</keyword>
<dbReference type="PANTHER" id="PTHR10920:SF18">
    <property type="entry name" value="RRNA METHYLTRANSFERASE 2, MITOCHONDRIAL"/>
    <property type="match status" value="1"/>
</dbReference>
<evidence type="ECO:0000256" key="1">
    <source>
        <dbReference type="ARBA" id="ARBA00022552"/>
    </source>
</evidence>
<gene>
    <name evidence="11 15" type="primary">rlmE</name>
    <name evidence="11" type="synonym">ftsJ</name>
    <name evidence="11" type="synonym">rrmJ</name>
    <name evidence="15" type="ORF">HHA01_20910</name>
</gene>
<feature type="region of interest" description="Disordered" evidence="13">
    <location>
        <begin position="1"/>
        <end position="35"/>
    </location>
</feature>
<sequence>MASSHDSRAGDKASRAKGAGKRGSSGGSSKARSGWMKEHFDDPYVQQSWQDGYRSRASYKLLAINDKDKLLRPGMTIIDLGAAPGGWSQVAAEKVGDKGRVIASDILDIDALPGVDFVQGDFTEESVLDEILARLEKRPVDLVMSDMAPNMSGMAAIDQPQAMYLVELALDLARQTLSPGGSFLAKVFQGEGFDAFLKELRGDFKRVVTRKPEASRARSREVYLLAEGFRG</sequence>
<evidence type="ECO:0000256" key="5">
    <source>
        <dbReference type="ARBA" id="ARBA00037569"/>
    </source>
</evidence>
<keyword evidence="4 11" id="KW-0949">S-adenosyl-L-methionine</keyword>
<comment type="caution">
    <text evidence="15">The sequence shown here is derived from an EMBL/GenBank/DDBJ whole genome shotgun (WGS) entry which is preliminary data.</text>
</comment>
<reference evidence="15 16" key="1">
    <citation type="submission" date="2019-06" db="EMBL/GenBank/DDBJ databases">
        <title>Whole genome shotgun sequence of Halomonas halmophila NBRC 15537.</title>
        <authorList>
            <person name="Hosoyama A."/>
            <person name="Uohara A."/>
            <person name="Ohji S."/>
            <person name="Ichikawa N."/>
        </authorList>
    </citation>
    <scope>NUCLEOTIDE SEQUENCE [LARGE SCALE GENOMIC DNA]</scope>
    <source>
        <strain evidence="15 16">NBRC 15537</strain>
    </source>
</reference>
<evidence type="ECO:0000313" key="16">
    <source>
        <dbReference type="Proteomes" id="UP000319812"/>
    </source>
</evidence>
<dbReference type="RefSeq" id="WP_141320503.1">
    <property type="nucleotide sequence ID" value="NZ_BJOC01000028.1"/>
</dbReference>
<evidence type="ECO:0000313" key="15">
    <source>
        <dbReference type="EMBL" id="GED23114.1"/>
    </source>
</evidence>
<dbReference type="HAMAP" id="MF_01547">
    <property type="entry name" value="RNA_methyltr_E"/>
    <property type="match status" value="1"/>
</dbReference>
<comment type="catalytic activity">
    <reaction evidence="10 11">
        <text>uridine(2552) in 23S rRNA + S-adenosyl-L-methionine = 2'-O-methyluridine(2552) in 23S rRNA + S-adenosyl-L-homocysteine + H(+)</text>
        <dbReference type="Rhea" id="RHEA:42720"/>
        <dbReference type="Rhea" id="RHEA-COMP:10202"/>
        <dbReference type="Rhea" id="RHEA-COMP:10203"/>
        <dbReference type="ChEBI" id="CHEBI:15378"/>
        <dbReference type="ChEBI" id="CHEBI:57856"/>
        <dbReference type="ChEBI" id="CHEBI:59789"/>
        <dbReference type="ChEBI" id="CHEBI:65315"/>
        <dbReference type="ChEBI" id="CHEBI:74478"/>
        <dbReference type="EC" id="2.1.1.166"/>
    </reaction>
</comment>
<evidence type="ECO:0000256" key="9">
    <source>
        <dbReference type="ARBA" id="ARBA00042745"/>
    </source>
</evidence>
<feature type="binding site" evidence="11">
    <location>
        <position position="146"/>
    </location>
    <ligand>
        <name>S-adenosyl-L-methionine</name>
        <dbReference type="ChEBI" id="CHEBI:59789"/>
    </ligand>
</feature>
<dbReference type="PANTHER" id="PTHR10920">
    <property type="entry name" value="RIBOSOMAL RNA METHYLTRANSFERASE"/>
    <property type="match status" value="1"/>
</dbReference>
<feature type="compositionally biased region" description="Basic and acidic residues" evidence="13">
    <location>
        <begin position="1"/>
        <end position="14"/>
    </location>
</feature>
<feature type="active site" description="Proton acceptor" evidence="11 12">
    <location>
        <position position="186"/>
    </location>
</feature>
<dbReference type="Proteomes" id="UP000319812">
    <property type="component" value="Unassembled WGS sequence"/>
</dbReference>
<feature type="binding site" evidence="11">
    <location>
        <position position="87"/>
    </location>
    <ligand>
        <name>S-adenosyl-L-methionine</name>
        <dbReference type="ChEBI" id="CHEBI:59789"/>
    </ligand>
</feature>
<keyword evidence="11" id="KW-0963">Cytoplasm</keyword>
<evidence type="ECO:0000256" key="11">
    <source>
        <dbReference type="HAMAP-Rule" id="MF_01547"/>
    </source>
</evidence>
<keyword evidence="16" id="KW-1185">Reference proteome</keyword>
<proteinExistence type="inferred from homology"/>
<dbReference type="GO" id="GO:0005737">
    <property type="term" value="C:cytoplasm"/>
    <property type="evidence" value="ECO:0007669"/>
    <property type="project" value="UniProtKB-SubCell"/>
</dbReference>
<feature type="domain" description="Ribosomal RNA methyltransferase FtsJ" evidence="14">
    <location>
        <begin position="53"/>
        <end position="229"/>
    </location>
</feature>
<dbReference type="OrthoDB" id="9790080at2"/>
<dbReference type="InterPro" id="IPR050082">
    <property type="entry name" value="RNA_methyltr_RlmE"/>
</dbReference>
<keyword evidence="1 11" id="KW-0698">rRNA processing</keyword>
<evidence type="ECO:0000256" key="7">
    <source>
        <dbReference type="ARBA" id="ARBA00041129"/>
    </source>
</evidence>
<dbReference type="SUPFAM" id="SSF53335">
    <property type="entry name" value="S-adenosyl-L-methionine-dependent methyltransferases"/>
    <property type="match status" value="1"/>
</dbReference>
<feature type="binding site" evidence="11">
    <location>
        <position position="105"/>
    </location>
    <ligand>
        <name>S-adenosyl-L-methionine</name>
        <dbReference type="ChEBI" id="CHEBI:59789"/>
    </ligand>
</feature>
<evidence type="ECO:0000256" key="10">
    <source>
        <dbReference type="ARBA" id="ARBA00048970"/>
    </source>
</evidence>
<evidence type="ECO:0000259" key="14">
    <source>
        <dbReference type="Pfam" id="PF01728"/>
    </source>
</evidence>
<comment type="subcellular location">
    <subcellularLocation>
        <location evidence="11">Cytoplasm</location>
    </subcellularLocation>
</comment>
<dbReference type="EC" id="2.1.1.166" evidence="6 11"/>
<dbReference type="GO" id="GO:0008650">
    <property type="term" value="F:rRNA (uridine-2'-O-)-methyltransferase activity"/>
    <property type="evidence" value="ECO:0007669"/>
    <property type="project" value="UniProtKB-UniRule"/>
</dbReference>
<feature type="binding site" evidence="11">
    <location>
        <position position="85"/>
    </location>
    <ligand>
        <name>S-adenosyl-L-methionine</name>
        <dbReference type="ChEBI" id="CHEBI:59789"/>
    </ligand>
</feature>
<dbReference type="InterPro" id="IPR015507">
    <property type="entry name" value="rRNA-MeTfrase_E"/>
</dbReference>
<dbReference type="PIRSF" id="PIRSF005461">
    <property type="entry name" value="23S_rRNA_mtase"/>
    <property type="match status" value="1"/>
</dbReference>
<dbReference type="InterPro" id="IPR002877">
    <property type="entry name" value="RNA_MeTrfase_FtsJ_dom"/>
</dbReference>
<evidence type="ECO:0000256" key="12">
    <source>
        <dbReference type="PIRSR" id="PIRSR005461-1"/>
    </source>
</evidence>
<dbReference type="InterPro" id="IPR029063">
    <property type="entry name" value="SAM-dependent_MTases_sf"/>
</dbReference>
<comment type="function">
    <text evidence="5 11">Specifically methylates the uridine in position 2552 of 23S rRNA at the 2'-O position of the ribose in the fully assembled 50S ribosomal subunit.</text>
</comment>
<dbReference type="EMBL" id="BJOC01000028">
    <property type="protein sequence ID" value="GED23114.1"/>
    <property type="molecule type" value="Genomic_DNA"/>
</dbReference>
<accession>A0A4Y4F5I2</accession>
<organism evidence="15 16">
    <name type="scientific">Halomonas halmophila</name>
    <dbReference type="NCBI Taxonomy" id="252"/>
    <lineage>
        <taxon>Bacteria</taxon>
        <taxon>Pseudomonadati</taxon>
        <taxon>Pseudomonadota</taxon>
        <taxon>Gammaproteobacteria</taxon>
        <taxon>Oceanospirillales</taxon>
        <taxon>Halomonadaceae</taxon>
        <taxon>Halomonas</taxon>
    </lineage>
</organism>
<keyword evidence="3 11" id="KW-0808">Transferase</keyword>
<dbReference type="FunFam" id="3.40.50.150:FF:000005">
    <property type="entry name" value="Ribosomal RNA large subunit methyltransferase E"/>
    <property type="match status" value="1"/>
</dbReference>
<name>A0A4Y4F5I2_9GAMM</name>
<dbReference type="AlphaFoldDB" id="A0A4Y4F5I2"/>
<dbReference type="NCBIfam" id="NF008390">
    <property type="entry name" value="PRK11188.1"/>
    <property type="match status" value="1"/>
</dbReference>
<dbReference type="Pfam" id="PF01728">
    <property type="entry name" value="FtsJ"/>
    <property type="match status" value="1"/>
</dbReference>
<evidence type="ECO:0000256" key="13">
    <source>
        <dbReference type="SAM" id="MobiDB-lite"/>
    </source>
</evidence>
<evidence type="ECO:0000256" key="4">
    <source>
        <dbReference type="ARBA" id="ARBA00022691"/>
    </source>
</evidence>
<evidence type="ECO:0000256" key="6">
    <source>
        <dbReference type="ARBA" id="ARBA00038861"/>
    </source>
</evidence>